<evidence type="ECO:0000313" key="3">
    <source>
        <dbReference type="Proteomes" id="UP000297245"/>
    </source>
</evidence>
<evidence type="ECO:0000256" key="1">
    <source>
        <dbReference type="SAM" id="SignalP"/>
    </source>
</evidence>
<protein>
    <recommendedName>
        <fullName evidence="4">Fucose-specific lectin</fullName>
    </recommendedName>
</protein>
<dbReference type="AlphaFoldDB" id="A0A4S8LHN9"/>
<proteinExistence type="predicted"/>
<organism evidence="2 3">
    <name type="scientific">Dendrothele bispora (strain CBS 962.96)</name>
    <dbReference type="NCBI Taxonomy" id="1314807"/>
    <lineage>
        <taxon>Eukaryota</taxon>
        <taxon>Fungi</taxon>
        <taxon>Dikarya</taxon>
        <taxon>Basidiomycota</taxon>
        <taxon>Agaricomycotina</taxon>
        <taxon>Agaricomycetes</taxon>
        <taxon>Agaricomycetidae</taxon>
        <taxon>Agaricales</taxon>
        <taxon>Agaricales incertae sedis</taxon>
        <taxon>Dendrothele</taxon>
    </lineage>
</organism>
<evidence type="ECO:0000313" key="2">
    <source>
        <dbReference type="EMBL" id="THU88098.1"/>
    </source>
</evidence>
<dbReference type="OrthoDB" id="407298at2759"/>
<gene>
    <name evidence="2" type="ORF">K435DRAFT_842288</name>
</gene>
<dbReference type="Gene3D" id="2.120.10.70">
    <property type="entry name" value="Fucose-specific lectin"/>
    <property type="match status" value="1"/>
</dbReference>
<evidence type="ECO:0008006" key="4">
    <source>
        <dbReference type="Google" id="ProtNLM"/>
    </source>
</evidence>
<dbReference type="EMBL" id="ML179422">
    <property type="protein sequence ID" value="THU88098.1"/>
    <property type="molecule type" value="Genomic_DNA"/>
</dbReference>
<feature type="chain" id="PRO_5021010709" description="Fucose-specific lectin" evidence="1">
    <location>
        <begin position="20"/>
        <end position="193"/>
    </location>
</feature>
<keyword evidence="1" id="KW-0732">Signal</keyword>
<feature type="signal peptide" evidence="1">
    <location>
        <begin position="1"/>
        <end position="19"/>
    </location>
</feature>
<reference evidence="2 3" key="1">
    <citation type="journal article" date="2019" name="Nat. Ecol. Evol.">
        <title>Megaphylogeny resolves global patterns of mushroom evolution.</title>
        <authorList>
            <person name="Varga T."/>
            <person name="Krizsan K."/>
            <person name="Foldi C."/>
            <person name="Dima B."/>
            <person name="Sanchez-Garcia M."/>
            <person name="Sanchez-Ramirez S."/>
            <person name="Szollosi G.J."/>
            <person name="Szarkandi J.G."/>
            <person name="Papp V."/>
            <person name="Albert L."/>
            <person name="Andreopoulos W."/>
            <person name="Angelini C."/>
            <person name="Antonin V."/>
            <person name="Barry K.W."/>
            <person name="Bougher N.L."/>
            <person name="Buchanan P."/>
            <person name="Buyck B."/>
            <person name="Bense V."/>
            <person name="Catcheside P."/>
            <person name="Chovatia M."/>
            <person name="Cooper J."/>
            <person name="Damon W."/>
            <person name="Desjardin D."/>
            <person name="Finy P."/>
            <person name="Geml J."/>
            <person name="Haridas S."/>
            <person name="Hughes K."/>
            <person name="Justo A."/>
            <person name="Karasinski D."/>
            <person name="Kautmanova I."/>
            <person name="Kiss B."/>
            <person name="Kocsube S."/>
            <person name="Kotiranta H."/>
            <person name="LaButti K.M."/>
            <person name="Lechner B.E."/>
            <person name="Liimatainen K."/>
            <person name="Lipzen A."/>
            <person name="Lukacs Z."/>
            <person name="Mihaltcheva S."/>
            <person name="Morgado L.N."/>
            <person name="Niskanen T."/>
            <person name="Noordeloos M.E."/>
            <person name="Ohm R.A."/>
            <person name="Ortiz-Santana B."/>
            <person name="Ovrebo C."/>
            <person name="Racz N."/>
            <person name="Riley R."/>
            <person name="Savchenko A."/>
            <person name="Shiryaev A."/>
            <person name="Soop K."/>
            <person name="Spirin V."/>
            <person name="Szebenyi C."/>
            <person name="Tomsovsky M."/>
            <person name="Tulloss R.E."/>
            <person name="Uehling J."/>
            <person name="Grigoriev I.V."/>
            <person name="Vagvolgyi C."/>
            <person name="Papp T."/>
            <person name="Martin F.M."/>
            <person name="Miettinen O."/>
            <person name="Hibbett D.S."/>
            <person name="Nagy L.G."/>
        </authorList>
    </citation>
    <scope>NUCLEOTIDE SEQUENCE [LARGE SCALE GENOMIC DNA]</scope>
    <source>
        <strain evidence="2 3">CBS 962.96</strain>
    </source>
</reference>
<keyword evidence="3" id="KW-1185">Reference proteome</keyword>
<sequence>MQLLKLVATAIAFIAGVEAAANFFPVDAVGDIAAVRDDLGKGATHIYYQARNGSIVRLYTSTAFVQNGPQDRGSHTEVVPANEVMYGTPITAATLWTPAGDFNGNHVYYYSRDGILSEYINNIQAHGPSCTQCITNQRFGVVNGSVALYAFADNKTPGMLLRVGFESAGSPGTITEATFNNNTQKWSLSVLPN</sequence>
<accession>A0A4S8LHN9</accession>
<name>A0A4S8LHN9_DENBC</name>
<dbReference type="Proteomes" id="UP000297245">
    <property type="component" value="Unassembled WGS sequence"/>
</dbReference>